<evidence type="ECO:0000256" key="5">
    <source>
        <dbReference type="ARBA" id="ARBA00022968"/>
    </source>
</evidence>
<evidence type="ECO:0000256" key="7">
    <source>
        <dbReference type="ARBA" id="ARBA00023034"/>
    </source>
</evidence>
<evidence type="ECO:0000256" key="2">
    <source>
        <dbReference type="ARBA" id="ARBA00022676"/>
    </source>
</evidence>
<reference evidence="9" key="1">
    <citation type="submission" date="2020-12" db="EMBL/GenBank/DDBJ databases">
        <title>Bacterial novel species Mucilaginibacter sp. SD-g isolated from soil.</title>
        <authorList>
            <person name="Jung H.-Y."/>
        </authorList>
    </citation>
    <scope>NUCLEOTIDE SEQUENCE</scope>
    <source>
        <strain evidence="9">SD-g</strain>
    </source>
</reference>
<proteinExistence type="predicted"/>
<protein>
    <recommendedName>
        <fullName evidence="11">Glycosyltransferase</fullName>
    </recommendedName>
</protein>
<evidence type="ECO:0000256" key="8">
    <source>
        <dbReference type="ARBA" id="ARBA00023136"/>
    </source>
</evidence>
<evidence type="ECO:0000256" key="3">
    <source>
        <dbReference type="ARBA" id="ARBA00022679"/>
    </source>
</evidence>
<evidence type="ECO:0000256" key="1">
    <source>
        <dbReference type="ARBA" id="ARBA00004323"/>
    </source>
</evidence>
<gene>
    <name evidence="9" type="ORF">I5M19_02735</name>
</gene>
<keyword evidence="2" id="KW-0328">Glycosyltransferase</keyword>
<comment type="caution">
    <text evidence="9">The sequence shown here is derived from an EMBL/GenBank/DDBJ whole genome shotgun (WGS) entry which is preliminary data.</text>
</comment>
<dbReference type="GO" id="GO:0006493">
    <property type="term" value="P:protein O-linked glycosylation"/>
    <property type="evidence" value="ECO:0007669"/>
    <property type="project" value="TreeGrafter"/>
</dbReference>
<dbReference type="Proteomes" id="UP000613193">
    <property type="component" value="Unassembled WGS sequence"/>
</dbReference>
<keyword evidence="7" id="KW-0333">Golgi apparatus</keyword>
<dbReference type="GO" id="GO:0016020">
    <property type="term" value="C:membrane"/>
    <property type="evidence" value="ECO:0007669"/>
    <property type="project" value="InterPro"/>
</dbReference>
<dbReference type="InterPro" id="IPR002659">
    <property type="entry name" value="Glyco_trans_31"/>
</dbReference>
<dbReference type="Pfam" id="PF01762">
    <property type="entry name" value="Galactosyl_T"/>
    <property type="match status" value="1"/>
</dbReference>
<keyword evidence="10" id="KW-1185">Reference proteome</keyword>
<dbReference type="PANTHER" id="PTHR11214">
    <property type="entry name" value="BETA-1,3-N-ACETYLGLUCOSAMINYLTRANSFERASE"/>
    <property type="match status" value="1"/>
</dbReference>
<dbReference type="RefSeq" id="WP_200063774.1">
    <property type="nucleotide sequence ID" value="NZ_JAEHFW010000001.1"/>
</dbReference>
<organism evidence="9 10">
    <name type="scientific">Mucilaginibacter segetis</name>
    <dbReference type="NCBI Taxonomy" id="2793071"/>
    <lineage>
        <taxon>Bacteria</taxon>
        <taxon>Pseudomonadati</taxon>
        <taxon>Bacteroidota</taxon>
        <taxon>Sphingobacteriia</taxon>
        <taxon>Sphingobacteriales</taxon>
        <taxon>Sphingobacteriaceae</taxon>
        <taxon>Mucilaginibacter</taxon>
    </lineage>
</organism>
<accession>A0A934UL67</accession>
<evidence type="ECO:0008006" key="11">
    <source>
        <dbReference type="Google" id="ProtNLM"/>
    </source>
</evidence>
<keyword evidence="4" id="KW-0812">Transmembrane</keyword>
<sequence>MEVKLIILVMCSSSNKYKKLEKAIKQTWALNAHPDVLIIFYSDNGRKVFKKNKPIFNGKDLILPCKDGYYHCLEKTIQAFDFINKNFTYKYIFRTNLGSYISLEKIVAFLNNKSEKEFYCGIIGNYLLCNKIIPFASGSGFFLSKDLVELLVTNRNNLDYSLIDDVAFGVFMNDKKILINNNALRLSYTNNLIEYHIGSQTVDCINNNLLYHIRLRSSDRNIDIKRMYALSKSDF</sequence>
<evidence type="ECO:0000256" key="6">
    <source>
        <dbReference type="ARBA" id="ARBA00022989"/>
    </source>
</evidence>
<evidence type="ECO:0000313" key="9">
    <source>
        <dbReference type="EMBL" id="MBK0378203.1"/>
    </source>
</evidence>
<keyword evidence="3" id="KW-0808">Transferase</keyword>
<dbReference type="EMBL" id="JAEHFW010000001">
    <property type="protein sequence ID" value="MBK0378203.1"/>
    <property type="molecule type" value="Genomic_DNA"/>
</dbReference>
<evidence type="ECO:0000256" key="4">
    <source>
        <dbReference type="ARBA" id="ARBA00022692"/>
    </source>
</evidence>
<name>A0A934UL67_9SPHI</name>
<keyword evidence="8" id="KW-0472">Membrane</keyword>
<keyword evidence="5" id="KW-0735">Signal-anchor</keyword>
<evidence type="ECO:0000313" key="10">
    <source>
        <dbReference type="Proteomes" id="UP000613193"/>
    </source>
</evidence>
<dbReference type="PANTHER" id="PTHR11214:SF3">
    <property type="entry name" value="BETA-1,3-GALACTOSYLTRANSFERASE 6"/>
    <property type="match status" value="1"/>
</dbReference>
<dbReference type="Gene3D" id="3.90.550.50">
    <property type="match status" value="1"/>
</dbReference>
<dbReference type="AlphaFoldDB" id="A0A934UL67"/>
<comment type="subcellular location">
    <subcellularLocation>
        <location evidence="1">Golgi apparatus membrane</location>
        <topology evidence="1">Single-pass type II membrane protein</topology>
    </subcellularLocation>
</comment>
<keyword evidence="6" id="KW-1133">Transmembrane helix</keyword>
<dbReference type="GO" id="GO:0016758">
    <property type="term" value="F:hexosyltransferase activity"/>
    <property type="evidence" value="ECO:0007669"/>
    <property type="project" value="InterPro"/>
</dbReference>